<dbReference type="Pfam" id="PF04773">
    <property type="entry name" value="FecR"/>
    <property type="match status" value="1"/>
</dbReference>
<dbReference type="PANTHER" id="PTHR30273">
    <property type="entry name" value="PERIPLASMIC SIGNAL SENSOR AND SIGMA FACTOR ACTIVATOR FECR-RELATED"/>
    <property type="match status" value="1"/>
</dbReference>
<dbReference type="InterPro" id="IPR012373">
    <property type="entry name" value="Ferrdict_sens_TM"/>
</dbReference>
<dbReference type="Proteomes" id="UP000247454">
    <property type="component" value="Unassembled WGS sequence"/>
</dbReference>
<dbReference type="GO" id="GO:0016989">
    <property type="term" value="F:sigma factor antagonist activity"/>
    <property type="evidence" value="ECO:0007669"/>
    <property type="project" value="TreeGrafter"/>
</dbReference>
<evidence type="ECO:0000259" key="2">
    <source>
        <dbReference type="Pfam" id="PF16220"/>
    </source>
</evidence>
<accession>A0A318T154</accession>
<feature type="domain" description="FecR protein" evidence="1">
    <location>
        <begin position="145"/>
        <end position="235"/>
    </location>
</feature>
<protein>
    <submittedName>
        <fullName evidence="3">FecR family protein</fullName>
    </submittedName>
</protein>
<dbReference type="PIRSF" id="PIRSF018266">
    <property type="entry name" value="FecR"/>
    <property type="match status" value="1"/>
</dbReference>
<dbReference type="InterPro" id="IPR006860">
    <property type="entry name" value="FecR"/>
</dbReference>
<evidence type="ECO:0000313" key="4">
    <source>
        <dbReference type="Proteomes" id="UP000247454"/>
    </source>
</evidence>
<comment type="caution">
    <text evidence="3">The sequence shown here is derived from an EMBL/GenBank/DDBJ whole genome shotgun (WGS) entry which is preliminary data.</text>
</comment>
<dbReference type="Gene3D" id="3.55.50.30">
    <property type="match status" value="1"/>
</dbReference>
<evidence type="ECO:0000259" key="1">
    <source>
        <dbReference type="Pfam" id="PF04773"/>
    </source>
</evidence>
<reference evidence="3 4" key="1">
    <citation type="submission" date="2018-06" db="EMBL/GenBank/DDBJ databases">
        <title>Genomic Encyclopedia of Type Strains, Phase III (KMG-III): the genomes of soil and plant-associated and newly described type strains.</title>
        <authorList>
            <person name="Whitman W."/>
        </authorList>
    </citation>
    <scope>NUCLEOTIDE SEQUENCE [LARGE SCALE GENOMIC DNA]</scope>
    <source>
        <strain evidence="3 4">ORS 1419</strain>
    </source>
</reference>
<keyword evidence="4" id="KW-1185">Reference proteome</keyword>
<sequence>MTAWRIFSINFSDGVRESASAAVLFSKATENFGSAPFQTRFPMARSTNTIVRDAALAWFVRINSGDATAQEHREFERWRGLDAAHVQEYEKLAGVWSTLDGIADPRRVTHTPLTSRRMFLGGGALALAGGVMALNGMPDFIASDHYTGTSELKSLTLADGSVVDLDADSAISVNYTASARRLRLQRGRAFFKVAKDAHRPFIVEASGGSTAALGTEFVVHLTDDDVIVAVEESAVSVAPSPGAMDARLQAGESVSYQNGRLGDIRRATSAETAWRRGKLIFDDQPLRRVIADVNRYRRGTIRILDKSLLNLRVSGIFDIRNPDGVLDAITGTLPVRSTTLTPYLVLLRPA</sequence>
<gene>
    <name evidence="3" type="ORF">C7477_12444</name>
</gene>
<organism evidence="3 4">
    <name type="scientific">Phyllobacterium leguminum</name>
    <dbReference type="NCBI Taxonomy" id="314237"/>
    <lineage>
        <taxon>Bacteria</taxon>
        <taxon>Pseudomonadati</taxon>
        <taxon>Pseudomonadota</taxon>
        <taxon>Alphaproteobacteria</taxon>
        <taxon>Hyphomicrobiales</taxon>
        <taxon>Phyllobacteriaceae</taxon>
        <taxon>Phyllobacterium</taxon>
    </lineage>
</organism>
<dbReference type="AlphaFoldDB" id="A0A318T154"/>
<dbReference type="Gene3D" id="2.60.120.1440">
    <property type="match status" value="1"/>
</dbReference>
<evidence type="ECO:0000313" key="3">
    <source>
        <dbReference type="EMBL" id="PYE86500.1"/>
    </source>
</evidence>
<dbReference type="PANTHER" id="PTHR30273:SF2">
    <property type="entry name" value="PROTEIN FECR"/>
    <property type="match status" value="1"/>
</dbReference>
<dbReference type="EMBL" id="QJTF01000024">
    <property type="protein sequence ID" value="PYE86500.1"/>
    <property type="molecule type" value="Genomic_DNA"/>
</dbReference>
<dbReference type="InterPro" id="IPR032623">
    <property type="entry name" value="FecR_N"/>
</dbReference>
<proteinExistence type="predicted"/>
<name>A0A318T154_9HYPH</name>
<feature type="domain" description="FecR N-terminal" evidence="2">
    <location>
        <begin position="53"/>
        <end position="92"/>
    </location>
</feature>
<dbReference type="Pfam" id="PF16220">
    <property type="entry name" value="DUF4880"/>
    <property type="match status" value="1"/>
</dbReference>